<evidence type="ECO:0000313" key="4">
    <source>
        <dbReference type="EMBL" id="VDN27408.1"/>
    </source>
</evidence>
<keyword evidence="2" id="KW-0175">Coiled coil</keyword>
<dbReference type="GO" id="GO:0032511">
    <property type="term" value="P:late endosome to vacuole transport via multivesicular body sorting pathway"/>
    <property type="evidence" value="ECO:0007669"/>
    <property type="project" value="TreeGrafter"/>
</dbReference>
<evidence type="ECO:0000256" key="3">
    <source>
        <dbReference type="SAM" id="MobiDB-lite"/>
    </source>
</evidence>
<dbReference type="Pfam" id="PF03357">
    <property type="entry name" value="Snf7"/>
    <property type="match status" value="1"/>
</dbReference>
<dbReference type="Gene3D" id="6.10.140.1230">
    <property type="match status" value="1"/>
</dbReference>
<gene>
    <name evidence="4" type="ORF">DILT_LOCUS15002</name>
</gene>
<feature type="coiled-coil region" evidence="2">
    <location>
        <begin position="7"/>
        <end position="84"/>
    </location>
</feature>
<feature type="compositionally biased region" description="Basic and acidic residues" evidence="3">
    <location>
        <begin position="106"/>
        <end position="124"/>
    </location>
</feature>
<dbReference type="OrthoDB" id="10250120at2759"/>
<feature type="region of interest" description="Disordered" evidence="3">
    <location>
        <begin position="106"/>
        <end position="155"/>
    </location>
</feature>
<dbReference type="PANTHER" id="PTHR22761">
    <property type="entry name" value="CHARGED MULTIVESICULAR BODY PROTEIN"/>
    <property type="match status" value="1"/>
</dbReference>
<keyword evidence="5" id="KW-1185">Reference proteome</keyword>
<accession>A0A3P7MXI7</accession>
<dbReference type="GO" id="GO:0006900">
    <property type="term" value="P:vesicle budding from membrane"/>
    <property type="evidence" value="ECO:0007669"/>
    <property type="project" value="TreeGrafter"/>
</dbReference>
<comment type="similarity">
    <text evidence="1">Belongs to the SNF7 family.</text>
</comment>
<name>A0A3P7MXI7_DIBLA</name>
<evidence type="ECO:0000256" key="2">
    <source>
        <dbReference type="SAM" id="Coils"/>
    </source>
</evidence>
<reference evidence="4 5" key="1">
    <citation type="submission" date="2018-11" db="EMBL/GenBank/DDBJ databases">
        <authorList>
            <consortium name="Pathogen Informatics"/>
        </authorList>
    </citation>
    <scope>NUCLEOTIDE SEQUENCE [LARGE SCALE GENOMIC DNA]</scope>
</reference>
<organism evidence="4 5">
    <name type="scientific">Dibothriocephalus latus</name>
    <name type="common">Fish tapeworm</name>
    <name type="synonym">Diphyllobothrium latum</name>
    <dbReference type="NCBI Taxonomy" id="60516"/>
    <lineage>
        <taxon>Eukaryota</taxon>
        <taxon>Metazoa</taxon>
        <taxon>Spiralia</taxon>
        <taxon>Lophotrochozoa</taxon>
        <taxon>Platyhelminthes</taxon>
        <taxon>Cestoda</taxon>
        <taxon>Eucestoda</taxon>
        <taxon>Diphyllobothriidea</taxon>
        <taxon>Diphyllobothriidae</taxon>
        <taxon>Dibothriocephalus</taxon>
    </lineage>
</organism>
<dbReference type="GO" id="GO:0005771">
    <property type="term" value="C:multivesicular body"/>
    <property type="evidence" value="ECO:0007669"/>
    <property type="project" value="TreeGrafter"/>
</dbReference>
<evidence type="ECO:0000313" key="5">
    <source>
        <dbReference type="Proteomes" id="UP000281553"/>
    </source>
</evidence>
<sequence>MVLLRRKKQLEKARDKRLQQLANLEALELQLDTAKDNRTVINALSTAGEALKTTTGGAEGVEEVERTMDDLAELMEDNEAISRALASPTRETESEADLKSELDELLAEKTEPKPKATSADERGEPSQAELLRQLESLRVYESSEPRAPSKAASAQ</sequence>
<proteinExistence type="inferred from homology"/>
<dbReference type="AlphaFoldDB" id="A0A3P7MXI7"/>
<dbReference type="Proteomes" id="UP000281553">
    <property type="component" value="Unassembled WGS sequence"/>
</dbReference>
<evidence type="ECO:0000256" key="1">
    <source>
        <dbReference type="ARBA" id="ARBA00006190"/>
    </source>
</evidence>
<dbReference type="InterPro" id="IPR005024">
    <property type="entry name" value="Snf7_fam"/>
</dbReference>
<protein>
    <submittedName>
        <fullName evidence="4">Uncharacterized protein</fullName>
    </submittedName>
</protein>
<dbReference type="EMBL" id="UYRU01076836">
    <property type="protein sequence ID" value="VDN27408.1"/>
    <property type="molecule type" value="Genomic_DNA"/>
</dbReference>